<dbReference type="EMBL" id="AJ874112">
    <property type="protein sequence ID" value="CAI43935.1"/>
    <property type="molecule type" value="Genomic_DNA"/>
</dbReference>
<dbReference type="InterPro" id="IPR007715">
    <property type="entry name" value="Coq4"/>
</dbReference>
<reference evidence="2" key="1">
    <citation type="submission" date="2004-12" db="EMBL/GenBank/DDBJ databases">
        <authorList>
            <person name="Mueller R."/>
        </authorList>
    </citation>
    <scope>NUCLEOTIDE SEQUENCE</scope>
    <source>
        <strain evidence="2">So ce12</strain>
    </source>
</reference>
<evidence type="ECO:0008006" key="3">
    <source>
        <dbReference type="Google" id="ProtNLM"/>
    </source>
</evidence>
<evidence type="ECO:0000313" key="1">
    <source>
        <dbReference type="EMBL" id="AAY32967.1"/>
    </source>
</evidence>
<dbReference type="AlphaFoldDB" id="Q4U444"/>
<dbReference type="EMBL" id="DQ013294">
    <property type="protein sequence ID" value="AAY32967.1"/>
    <property type="molecule type" value="Genomic_DNA"/>
</dbReference>
<reference evidence="1" key="3">
    <citation type="journal article" date="2005" name="Gene">
        <title>The biosynthetic genes for disorazoles, potent cytotoxic compounds that disrupt microtubule formation.</title>
        <authorList>
            <person name="Carvalho R."/>
            <person name="Reid R."/>
            <person name="Viswanathan N."/>
            <person name="Gramajo H."/>
            <person name="Julien B."/>
        </authorList>
    </citation>
    <scope>NUCLEOTIDE SEQUENCE</scope>
    <source>
        <strain evidence="1">So ce12</strain>
    </source>
</reference>
<dbReference type="Pfam" id="PF05019">
    <property type="entry name" value="Coq4"/>
    <property type="match status" value="1"/>
</dbReference>
<reference evidence="2" key="2">
    <citation type="journal article" date="2005" name="ChemBioChem">
        <title>Production of the tubulin destabilizer disorazol in Sorangium cellulosum: biosynthetic machinery and regulatory genes.</title>
        <authorList>
            <person name="Kopp M."/>
            <person name="Irschik H."/>
            <person name="Pradella S."/>
            <person name="Muller R."/>
        </authorList>
    </citation>
    <scope>NUCLEOTIDE SEQUENCE</scope>
    <source>
        <strain evidence="2">So ce12</strain>
    </source>
</reference>
<evidence type="ECO:0000313" key="2">
    <source>
        <dbReference type="EMBL" id="CAI43935.1"/>
    </source>
</evidence>
<protein>
    <recommendedName>
        <fullName evidence="3">Ubiquinone biosynthesis protein</fullName>
    </recommendedName>
</protein>
<sequence length="273" mass="30718">MTSMARHLDIHEELPQTAPLPPRAIQWRKAFRLAKELTEKPFTAELSYELILSLDGGATERMFQDFLAEPGARALIQKRPDLAATLSDLDLLGSMPEGSLGRTYKEMTERDGYAVNGIIHVMKAVPTFQEVAPDPLRQWFSFRGAVLHDVAHALTGYGRDLAGEVALGLYLAAVYPPYRSGVVYSFITALASVTAPQDQKLRNLSYLRDVWIRGRRSRIPLSAPWEDLLPLQVEEVCRMYQVPLVRETHAEGILRDAFEKGPWIPSFKAQSWA</sequence>
<proteinExistence type="predicted"/>
<name>Q4U444_SORCE</name>
<dbReference type="GO" id="GO:0006744">
    <property type="term" value="P:ubiquinone biosynthetic process"/>
    <property type="evidence" value="ECO:0007669"/>
    <property type="project" value="InterPro"/>
</dbReference>
<accession>Q4U444</accession>
<organism evidence="1">
    <name type="scientific">Sorangium cellulosum</name>
    <name type="common">Polyangium cellulosum</name>
    <dbReference type="NCBI Taxonomy" id="56"/>
    <lineage>
        <taxon>Bacteria</taxon>
        <taxon>Pseudomonadati</taxon>
        <taxon>Myxococcota</taxon>
        <taxon>Polyangia</taxon>
        <taxon>Polyangiales</taxon>
        <taxon>Polyangiaceae</taxon>
        <taxon>Sorangium</taxon>
    </lineage>
</organism>